<reference evidence="2 3" key="1">
    <citation type="submission" date="2023-01" db="EMBL/GenBank/DDBJ databases">
        <title>Analysis of 21 Apiospora genomes using comparative genomics revels a genus with tremendous synthesis potential of carbohydrate active enzymes and secondary metabolites.</title>
        <authorList>
            <person name="Sorensen T."/>
        </authorList>
    </citation>
    <scope>NUCLEOTIDE SEQUENCE [LARGE SCALE GENOMIC DNA]</scope>
    <source>
        <strain evidence="2 3">CBS 114990</strain>
    </source>
</reference>
<dbReference type="RefSeq" id="XP_066661723.1">
    <property type="nucleotide sequence ID" value="XM_066816031.1"/>
</dbReference>
<dbReference type="GeneID" id="92049091"/>
<protein>
    <submittedName>
        <fullName evidence="2">Uncharacterized protein</fullName>
    </submittedName>
</protein>
<dbReference type="Proteomes" id="UP001433268">
    <property type="component" value="Unassembled WGS sequence"/>
</dbReference>
<keyword evidence="3" id="KW-1185">Reference proteome</keyword>
<evidence type="ECO:0000313" key="3">
    <source>
        <dbReference type="Proteomes" id="UP001433268"/>
    </source>
</evidence>
<gene>
    <name evidence="2" type="ORF">PG997_011716</name>
</gene>
<accession>A0ABR1V4H3</accession>
<comment type="caution">
    <text evidence="2">The sequence shown here is derived from an EMBL/GenBank/DDBJ whole genome shotgun (WGS) entry which is preliminary data.</text>
</comment>
<sequence length="330" mass="37946">MKKLKCRAIPIESCKVNGQYTRYWILVKSKDSGETNAMELMPKTDKEDVDLEVFVPYRIPSLPKVDLTDEQRISSIFAHLHRGFRTALDIRGHRGSDPKVLRSKMMTYLMDVYRYQKLVRTAPALKFIAAAASHLDKRFKEPKDESVKEESWDEWKAKIHARVQDNVDHLRMPPLTTEGNPVLRATRFDVPKPLRKIAAAMFVADLPRVRNWPDDAGDAPHIIVDIPHMKKGNDLTSTADTAERRQQSLGKGQKTPDVFKIIIDRPYSDTTINMELRATSKLTVPNEDHSTWAHFSRYLLGFDGPVFHHRVMKIFPILKAISDKAKKHKE</sequence>
<proteinExistence type="predicted"/>
<name>A0ABR1V4H3_9PEZI</name>
<evidence type="ECO:0000256" key="1">
    <source>
        <dbReference type="SAM" id="MobiDB-lite"/>
    </source>
</evidence>
<evidence type="ECO:0000313" key="2">
    <source>
        <dbReference type="EMBL" id="KAK8064969.1"/>
    </source>
</evidence>
<feature type="region of interest" description="Disordered" evidence="1">
    <location>
        <begin position="233"/>
        <end position="253"/>
    </location>
</feature>
<dbReference type="EMBL" id="JAQQWN010000009">
    <property type="protein sequence ID" value="KAK8064969.1"/>
    <property type="molecule type" value="Genomic_DNA"/>
</dbReference>
<organism evidence="2 3">
    <name type="scientific">Apiospora hydei</name>
    <dbReference type="NCBI Taxonomy" id="1337664"/>
    <lineage>
        <taxon>Eukaryota</taxon>
        <taxon>Fungi</taxon>
        <taxon>Dikarya</taxon>
        <taxon>Ascomycota</taxon>
        <taxon>Pezizomycotina</taxon>
        <taxon>Sordariomycetes</taxon>
        <taxon>Xylariomycetidae</taxon>
        <taxon>Amphisphaeriales</taxon>
        <taxon>Apiosporaceae</taxon>
        <taxon>Apiospora</taxon>
    </lineage>
</organism>